<dbReference type="FunFam" id="3.30.420.10:FF:000061">
    <property type="entry name" value="PARN like, ribonuclease domain containing 1"/>
    <property type="match status" value="1"/>
</dbReference>
<protein>
    <submittedName>
        <fullName evidence="3">Poly(A)-specific ribonuclease PNLDC1 isoform X1</fullName>
    </submittedName>
</protein>
<dbReference type="InterPro" id="IPR051181">
    <property type="entry name" value="CAF1_poly(A)_ribonucleases"/>
</dbReference>
<dbReference type="InParanoid" id="A0A6P7WU01"/>
<dbReference type="InterPro" id="IPR006941">
    <property type="entry name" value="RNase_CAF1"/>
</dbReference>
<dbReference type="PANTHER" id="PTHR15092:SF22">
    <property type="entry name" value="POLY(A)-SPECIFIC RIBONUCLEASE PNLDC1"/>
    <property type="match status" value="1"/>
</dbReference>
<dbReference type="RefSeq" id="XP_030041700.1">
    <property type="nucleotide sequence ID" value="XM_030185840.1"/>
</dbReference>
<dbReference type="GO" id="GO:0005634">
    <property type="term" value="C:nucleus"/>
    <property type="evidence" value="ECO:0007669"/>
    <property type="project" value="TreeGrafter"/>
</dbReference>
<dbReference type="GO" id="GO:0003723">
    <property type="term" value="F:RNA binding"/>
    <property type="evidence" value="ECO:0007669"/>
    <property type="project" value="TreeGrafter"/>
</dbReference>
<dbReference type="Pfam" id="PF04857">
    <property type="entry name" value="CAF1"/>
    <property type="match status" value="1"/>
</dbReference>
<name>A0A6P7WU01_9AMPH</name>
<dbReference type="SUPFAM" id="SSF53098">
    <property type="entry name" value="Ribonuclease H-like"/>
    <property type="match status" value="1"/>
</dbReference>
<dbReference type="InterPro" id="IPR012337">
    <property type="entry name" value="RNaseH-like_sf"/>
</dbReference>
<dbReference type="GO" id="GO:0000175">
    <property type="term" value="F:3'-5'-RNA exonuclease activity"/>
    <property type="evidence" value="ECO:0007669"/>
    <property type="project" value="TreeGrafter"/>
</dbReference>
<dbReference type="CTD" id="154197"/>
<dbReference type="GO" id="GO:1990432">
    <property type="term" value="P:siRNA 3'-end processing"/>
    <property type="evidence" value="ECO:0007669"/>
    <property type="project" value="TreeGrafter"/>
</dbReference>
<dbReference type="InterPro" id="IPR036397">
    <property type="entry name" value="RNaseH_sf"/>
</dbReference>
<organism evidence="2 3">
    <name type="scientific">Microcaecilia unicolor</name>
    <dbReference type="NCBI Taxonomy" id="1415580"/>
    <lineage>
        <taxon>Eukaryota</taxon>
        <taxon>Metazoa</taxon>
        <taxon>Chordata</taxon>
        <taxon>Craniata</taxon>
        <taxon>Vertebrata</taxon>
        <taxon>Euteleostomi</taxon>
        <taxon>Amphibia</taxon>
        <taxon>Gymnophiona</taxon>
        <taxon>Siphonopidae</taxon>
        <taxon>Microcaecilia</taxon>
    </lineage>
</organism>
<dbReference type="PANTHER" id="PTHR15092">
    <property type="entry name" value="POLY A -SPECIFIC RIBONUCLEASE/TARGET OF EGR1, MEMBER 1"/>
    <property type="match status" value="1"/>
</dbReference>
<dbReference type="FunCoup" id="A0A6P7WU01">
    <property type="interactions" value="123"/>
</dbReference>
<keyword evidence="2" id="KW-1185">Reference proteome</keyword>
<accession>A0A6P7WU01</accession>
<dbReference type="AlphaFoldDB" id="A0A6P7WU01"/>
<dbReference type="Proteomes" id="UP000515156">
    <property type="component" value="Chromosome 1"/>
</dbReference>
<reference evidence="3" key="1">
    <citation type="submission" date="2025-08" db="UniProtKB">
        <authorList>
            <consortium name="RefSeq"/>
        </authorList>
    </citation>
    <scope>IDENTIFICATION</scope>
</reference>
<dbReference type="GO" id="GO:0005783">
    <property type="term" value="C:endoplasmic reticulum"/>
    <property type="evidence" value="ECO:0007669"/>
    <property type="project" value="TreeGrafter"/>
</dbReference>
<dbReference type="OrthoDB" id="414075at2759"/>
<proteinExistence type="inferred from homology"/>
<evidence type="ECO:0000313" key="2">
    <source>
        <dbReference type="Proteomes" id="UP000515156"/>
    </source>
</evidence>
<dbReference type="KEGG" id="muo:115456626"/>
<dbReference type="GO" id="GO:1990431">
    <property type="term" value="P:priRNA 3'-end processing"/>
    <property type="evidence" value="ECO:0007669"/>
    <property type="project" value="TreeGrafter"/>
</dbReference>
<dbReference type="GO" id="GO:0000289">
    <property type="term" value="P:nuclear-transcribed mRNA poly(A) tail shortening"/>
    <property type="evidence" value="ECO:0007669"/>
    <property type="project" value="TreeGrafter"/>
</dbReference>
<evidence type="ECO:0000313" key="3">
    <source>
        <dbReference type="RefSeq" id="XP_030041700.1"/>
    </source>
</evidence>
<evidence type="ECO:0000256" key="1">
    <source>
        <dbReference type="ARBA" id="ARBA00008372"/>
    </source>
</evidence>
<sequence length="531" mass="60703">MDIFGSQLEEALPILQEQIQGCDFLAMDMEFTGLHSVLPHSLKPSLFDSADDWYRKVRSSVQKFTVCQIGLSLFFKQKSNRFLSYSYNFFLFPLTFGSIDSEFAIQATSIQFLNEFGFDFNKFLKDGISYLNEEQEERLKKDILTGNWCPQSASEKDKLKEVIVAVTDWEASAKEGDSIRLHNLKGFQMLMAQLVLRQALPDIWTIPVEGSELLVRKVNRQRRQQLENSSLDPCGKNRVLLLARGFTNIFQTIVGAKKPVVGHNMLMDLLHVHHKFYRPLPESYSEFKKNIHTLFPVILDTKILTGAVWKEFQFPWAGNLSKIFDVLSSDMNPASPSCPLIEHAVDCRKYVENRCPHEAAYDAFLCGSVLIQMAHLLLVSGQGETEELERSYTQYVKIVSKYVNQVNVIRAGFSCVNFSGPDPFPKRPPALLLTVRGWPDVDEQQIYREFLSICRVDVKRLRGTQFLLLTTKFKGVRAIQQEYKGHPNLQLCVYRYWRHSPAVCCVFSVCGVVLVWSAVAFVLGKSVPQHL</sequence>
<gene>
    <name evidence="3" type="primary">PNLDC1</name>
</gene>
<comment type="similarity">
    <text evidence="1">Belongs to the CAF1 family.</text>
</comment>
<dbReference type="Gene3D" id="3.30.420.10">
    <property type="entry name" value="Ribonuclease H-like superfamily/Ribonuclease H"/>
    <property type="match status" value="1"/>
</dbReference>
<dbReference type="GeneID" id="115456626"/>